<dbReference type="Pfam" id="PF00067">
    <property type="entry name" value="p450"/>
    <property type="match status" value="1"/>
</dbReference>
<protein>
    <recommendedName>
        <fullName evidence="13">Cytochrome P450</fullName>
    </recommendedName>
</protein>
<dbReference type="GO" id="GO:0008395">
    <property type="term" value="F:steroid hydroxylase activity"/>
    <property type="evidence" value="ECO:0007669"/>
    <property type="project" value="TreeGrafter"/>
</dbReference>
<dbReference type="PRINTS" id="PR00465">
    <property type="entry name" value="EP450IV"/>
</dbReference>
<evidence type="ECO:0000256" key="1">
    <source>
        <dbReference type="ARBA" id="ARBA00001971"/>
    </source>
</evidence>
<evidence type="ECO:0008006" key="13">
    <source>
        <dbReference type="Google" id="ProtNLM"/>
    </source>
</evidence>
<evidence type="ECO:0000256" key="10">
    <source>
        <dbReference type="RuleBase" id="RU000461"/>
    </source>
</evidence>
<organism evidence="11 12">
    <name type="scientific">Paralvinella palmiformis</name>
    <dbReference type="NCBI Taxonomy" id="53620"/>
    <lineage>
        <taxon>Eukaryota</taxon>
        <taxon>Metazoa</taxon>
        <taxon>Spiralia</taxon>
        <taxon>Lophotrochozoa</taxon>
        <taxon>Annelida</taxon>
        <taxon>Polychaeta</taxon>
        <taxon>Sedentaria</taxon>
        <taxon>Canalipalpata</taxon>
        <taxon>Terebellida</taxon>
        <taxon>Terebelliformia</taxon>
        <taxon>Alvinellidae</taxon>
        <taxon>Paralvinella</taxon>
    </lineage>
</organism>
<evidence type="ECO:0000256" key="8">
    <source>
        <dbReference type="ARBA" id="ARBA00043906"/>
    </source>
</evidence>
<dbReference type="FunFam" id="1.10.630.10:FF:000182">
    <property type="entry name" value="Cytochrome P450 3A4"/>
    <property type="match status" value="1"/>
</dbReference>
<keyword evidence="3 9" id="KW-0349">Heme</keyword>
<dbReference type="PANTHER" id="PTHR24302:SF15">
    <property type="entry name" value="FATTY-ACID PEROXYGENASE"/>
    <property type="match status" value="1"/>
</dbReference>
<dbReference type="PANTHER" id="PTHR24302">
    <property type="entry name" value="CYTOCHROME P450 FAMILY 3"/>
    <property type="match status" value="1"/>
</dbReference>
<evidence type="ECO:0000313" key="12">
    <source>
        <dbReference type="Proteomes" id="UP001208570"/>
    </source>
</evidence>
<dbReference type="PROSITE" id="PS00086">
    <property type="entry name" value="CYTOCHROME_P450"/>
    <property type="match status" value="1"/>
</dbReference>
<evidence type="ECO:0000256" key="6">
    <source>
        <dbReference type="ARBA" id="ARBA00023004"/>
    </source>
</evidence>
<dbReference type="Gene3D" id="1.10.630.10">
    <property type="entry name" value="Cytochrome P450"/>
    <property type="match status" value="1"/>
</dbReference>
<sequence length="309" mass="35514">MGVVNRCEPRNSPFEFWDIGFEQIVLFPFLAKFKVGFRQSQFPADVLEFFTKITCDVMKRRMEDGESRVDFLQIMLDNKLPEDHNGTSNFSQNGGCLQSEKQGLTHEEILAQSLLFFIAGYETTASTITFLCYCLATNMAAQRELQREIDRMVDISYNTLSDLPYLDMCIQETLRLYPPATRILRACNQDTLLGHVNVRRGTLIAIPVYTLHHNPDYWTDPGKCLFQNGRFLPEERSSRTPYTWLPFGTGPRNCIGMRLAMMEIKVAMVTLVKHLEFHVTDDTQTPLTFRKNTILTTTKPIFVGLKLRG</sequence>
<reference evidence="11" key="1">
    <citation type="journal article" date="2023" name="Mol. Biol. Evol.">
        <title>Third-Generation Sequencing Reveals the Adaptive Role of the Epigenome in Three Deep-Sea Polychaetes.</title>
        <authorList>
            <person name="Perez M."/>
            <person name="Aroh O."/>
            <person name="Sun Y."/>
            <person name="Lan Y."/>
            <person name="Juniper S.K."/>
            <person name="Young C.R."/>
            <person name="Angers B."/>
            <person name="Qian P.Y."/>
        </authorList>
    </citation>
    <scope>NUCLEOTIDE SEQUENCE</scope>
    <source>
        <strain evidence="11">P08H-3</strain>
    </source>
</reference>
<dbReference type="PRINTS" id="PR00385">
    <property type="entry name" value="P450"/>
</dbReference>
<dbReference type="AlphaFoldDB" id="A0AAD9J8Z0"/>
<feature type="binding site" description="axial binding residue" evidence="9">
    <location>
        <position position="254"/>
    </location>
    <ligand>
        <name>heme</name>
        <dbReference type="ChEBI" id="CHEBI:30413"/>
    </ligand>
    <ligandPart>
        <name>Fe</name>
        <dbReference type="ChEBI" id="CHEBI:18248"/>
    </ligandPart>
</feature>
<dbReference type="InterPro" id="IPR036396">
    <property type="entry name" value="Cyt_P450_sf"/>
</dbReference>
<dbReference type="EMBL" id="JAODUP010000499">
    <property type="protein sequence ID" value="KAK2148412.1"/>
    <property type="molecule type" value="Genomic_DNA"/>
</dbReference>
<evidence type="ECO:0000256" key="5">
    <source>
        <dbReference type="ARBA" id="ARBA00023002"/>
    </source>
</evidence>
<dbReference type="GO" id="GO:0020037">
    <property type="term" value="F:heme binding"/>
    <property type="evidence" value="ECO:0007669"/>
    <property type="project" value="InterPro"/>
</dbReference>
<evidence type="ECO:0000256" key="9">
    <source>
        <dbReference type="PIRSR" id="PIRSR602403-1"/>
    </source>
</evidence>
<keyword evidence="4 9" id="KW-0479">Metal-binding</keyword>
<comment type="cofactor">
    <cofactor evidence="1 9">
        <name>heme</name>
        <dbReference type="ChEBI" id="CHEBI:30413"/>
    </cofactor>
</comment>
<comment type="caution">
    <text evidence="11">The sequence shown here is derived from an EMBL/GenBank/DDBJ whole genome shotgun (WGS) entry which is preliminary data.</text>
</comment>
<keyword evidence="6 9" id="KW-0408">Iron</keyword>
<dbReference type="InterPro" id="IPR002403">
    <property type="entry name" value="Cyt_P450_E_grp-IV"/>
</dbReference>
<evidence type="ECO:0000256" key="3">
    <source>
        <dbReference type="ARBA" id="ARBA00022617"/>
    </source>
</evidence>
<keyword evidence="5 10" id="KW-0560">Oxidoreductase</keyword>
<evidence type="ECO:0000256" key="7">
    <source>
        <dbReference type="ARBA" id="ARBA00023033"/>
    </source>
</evidence>
<accession>A0AAD9J8Z0</accession>
<comment type="similarity">
    <text evidence="2 10">Belongs to the cytochrome P450 family.</text>
</comment>
<evidence type="ECO:0000256" key="2">
    <source>
        <dbReference type="ARBA" id="ARBA00010617"/>
    </source>
</evidence>
<gene>
    <name evidence="11" type="ORF">LSH36_499g02031</name>
</gene>
<dbReference type="InterPro" id="IPR001128">
    <property type="entry name" value="Cyt_P450"/>
</dbReference>
<comment type="function">
    <text evidence="8">Cytochromes P450 are a group of heme-thiolate monooxygenases. They oxidize a variety of structurally unrelated compounds, including steroids, fatty acids, and xenobiotics.</text>
</comment>
<dbReference type="SUPFAM" id="SSF48264">
    <property type="entry name" value="Cytochrome P450"/>
    <property type="match status" value="1"/>
</dbReference>
<dbReference type="InterPro" id="IPR050705">
    <property type="entry name" value="Cytochrome_P450_3A"/>
</dbReference>
<keyword evidence="12" id="KW-1185">Reference proteome</keyword>
<dbReference type="Proteomes" id="UP001208570">
    <property type="component" value="Unassembled WGS sequence"/>
</dbReference>
<dbReference type="InterPro" id="IPR017972">
    <property type="entry name" value="Cyt_P450_CS"/>
</dbReference>
<evidence type="ECO:0000313" key="11">
    <source>
        <dbReference type="EMBL" id="KAK2148412.1"/>
    </source>
</evidence>
<dbReference type="GO" id="GO:0005506">
    <property type="term" value="F:iron ion binding"/>
    <property type="evidence" value="ECO:0007669"/>
    <property type="project" value="InterPro"/>
</dbReference>
<proteinExistence type="inferred from homology"/>
<evidence type="ECO:0000256" key="4">
    <source>
        <dbReference type="ARBA" id="ARBA00022723"/>
    </source>
</evidence>
<name>A0AAD9J8Z0_9ANNE</name>
<keyword evidence="7 10" id="KW-0503">Monooxygenase</keyword>
<dbReference type="GO" id="GO:0016705">
    <property type="term" value="F:oxidoreductase activity, acting on paired donors, with incorporation or reduction of molecular oxygen"/>
    <property type="evidence" value="ECO:0007669"/>
    <property type="project" value="InterPro"/>
</dbReference>